<dbReference type="InterPro" id="IPR027417">
    <property type="entry name" value="P-loop_NTPase"/>
</dbReference>
<dbReference type="InterPro" id="IPR050173">
    <property type="entry name" value="ABC_transporter_C-like"/>
</dbReference>
<evidence type="ECO:0000256" key="9">
    <source>
        <dbReference type="SAM" id="MobiDB-lite"/>
    </source>
</evidence>
<dbReference type="SMART" id="SM00382">
    <property type="entry name" value="AAA"/>
    <property type="match status" value="2"/>
</dbReference>
<organism evidence="13 14">
    <name type="scientific">Tilletia horrida</name>
    <dbReference type="NCBI Taxonomy" id="155126"/>
    <lineage>
        <taxon>Eukaryota</taxon>
        <taxon>Fungi</taxon>
        <taxon>Dikarya</taxon>
        <taxon>Basidiomycota</taxon>
        <taxon>Ustilaginomycotina</taxon>
        <taxon>Exobasidiomycetes</taxon>
        <taxon>Tilletiales</taxon>
        <taxon>Tilletiaceae</taxon>
        <taxon>Tilletia</taxon>
    </lineage>
</organism>
<dbReference type="Proteomes" id="UP001176517">
    <property type="component" value="Unassembled WGS sequence"/>
</dbReference>
<keyword evidence="5" id="KW-0547">Nucleotide-binding</keyword>
<dbReference type="EMBL" id="JAPDMZ010000239">
    <property type="protein sequence ID" value="KAK0545258.1"/>
    <property type="molecule type" value="Genomic_DNA"/>
</dbReference>
<dbReference type="Gene3D" id="3.40.50.300">
    <property type="entry name" value="P-loop containing nucleotide triphosphate hydrolases"/>
    <property type="match status" value="2"/>
</dbReference>
<gene>
    <name evidence="13" type="ORF">OC846_005740</name>
</gene>
<dbReference type="CDD" id="cd03250">
    <property type="entry name" value="ABCC_MRP_domain1"/>
    <property type="match status" value="1"/>
</dbReference>
<feature type="domain" description="ABC transmembrane type-1" evidence="12">
    <location>
        <begin position="941"/>
        <end position="1205"/>
    </location>
</feature>
<keyword evidence="6" id="KW-0067">ATP-binding</keyword>
<evidence type="ECO:0000256" key="6">
    <source>
        <dbReference type="ARBA" id="ARBA00022840"/>
    </source>
</evidence>
<evidence type="ECO:0000256" key="10">
    <source>
        <dbReference type="SAM" id="Phobius"/>
    </source>
</evidence>
<dbReference type="CDD" id="cd18597">
    <property type="entry name" value="ABC_6TM_YOR1_D1_like"/>
    <property type="match status" value="1"/>
</dbReference>
<proteinExistence type="inferred from homology"/>
<evidence type="ECO:0008006" key="15">
    <source>
        <dbReference type="Google" id="ProtNLM"/>
    </source>
</evidence>
<dbReference type="CDD" id="cd18606">
    <property type="entry name" value="ABC_6TM_YOR1_D2_like"/>
    <property type="match status" value="1"/>
</dbReference>
<evidence type="ECO:0000256" key="2">
    <source>
        <dbReference type="ARBA" id="ARBA00009726"/>
    </source>
</evidence>
<feature type="transmembrane region" description="Helical" evidence="10">
    <location>
        <begin position="1074"/>
        <end position="1095"/>
    </location>
</feature>
<dbReference type="SUPFAM" id="SSF52540">
    <property type="entry name" value="P-loop containing nucleoside triphosphate hydrolases"/>
    <property type="match status" value="2"/>
</dbReference>
<dbReference type="Gene3D" id="1.20.1560.10">
    <property type="entry name" value="ABC transporter type 1, transmembrane domain"/>
    <property type="match status" value="2"/>
</dbReference>
<feature type="compositionally biased region" description="Acidic residues" evidence="9">
    <location>
        <begin position="618"/>
        <end position="634"/>
    </location>
</feature>
<sequence>MKNPVKAWWDPPPAPPAFGAGTTVPELSSSIWSRITFSWLSPMLNIGWSRPLENDDLWELPIERTAEVMGDRVEEAFYRRVRPAKRPRAVAPYYASSTPVDPLVSPLVQPLAPSQKSKERAAAEKTKLDEDTTSQSSTDHSGNATATNQQQQEQRQEREPPAQFRPKQEWETVHGFKVPYVLRSKKPTYNESLLAALHETFIRTFYLAAFYRFLADGLVTTSPLITRALLEYLGQAYAYAVAPPGTVPPPPSAGRGWGLAIGLWIMQQASSLLTNQYYIIAQTTGFSCRTSLVSLILRKALRLDSRARLEHSTGKITTMVSADATRMDMSAGFVHIAWIGPLQIIVAIGLLINNLGVSALVGLAVLLLGTPIQAIIVKRMIMTRRAAVRLTDRRVRLMQEVFTGVRLLVLFEWRNHPFAERIAGFREEELFHLRKLALLRAMTFSVVYFLPVLSAVLSFITYALLGHGLNPAIIFSSLQFFTIIRQPLVFTPLVVSSCGDAYVALGRISQYMLSPEIKGDYPEDNEEFGVEVKGTFTWETAGGPPDNKAPGPPGMKKPSPPGGGAPIDAAEKKKKLTKEDKAAAKQKKADAKEKSKKEKAQKKEDKKRWQARRRRAEDGEEISDTEDEDDEGEDGQQVFGAKNGSTELTAKDEKVIVPAQAKPFALKDLQVAIPKGELVGIVGRIGSGKSSMLSAMAGEMRKRSGTVSFGGSVAYVPQHSWIQNLTLKQNILFGQPEDEERYQRVVDVCALEHDIELLPHGDASEIGEQGVNLSGGQKARVSLARAAYYDADVVLLDDPLSAVDPHVGRHLMHKAVLGFMSGKTRLLVTHQLWALPLVDRILVMDDGQIVEQGTYSDLVSRQGGVFAALIAEHGVEETEVQKEDQAEDKREQELKPVKAVAPGTAAGSGAMMSTEEREVGAVSFKVYWRYLTSAGSAWWAFWLFSIMTLIQVAQIGNNLLLRYWSEGSIAGWREGQYMGLYAGFGVAQAVFVFAGSYSVSVAGFYASLTLYKRSLSGVLNSPLSFHETTPTGRIVNRLSKDVDTLDMQLPSNMFQFGNQFFTVLGTVGLVIYSYNYLGIMFPPLILIYTIFQAYYRRTSREAKRLDSILRSKLYASFGETLTGLASVRAFRAQRRFIKVNELNIDYNNRAYYLTVAVQRWLSVRMDFLGNILVLAIGLAAVGFRRTISPAVLGVALTYTLQITQSYVLADMWGALRPRTAFADQVFYSLSQMVQQLAQVEQDFNVVERVLHYADLAPEGPKTLPTDPAVEQWPTVGSVEFRDVQLRYREELPLVLKGVSFTIKAGERVGVVGRTGAGKSSLLVALWRLAPLHGGKIFIDGQDINELGYETLRRRICIVPQDSIIFDNTLRFNIDPTGQASDAEMHAALRQVGLTVEGDLTPPSGVQTPCVASPSGMMTPPVPLSPTTPAAAQRQVRKFSLDMPCREDSFSAGQRQLIALARAIVKNSKVLALDEATSSADVESDATIQRWIAKHMDRTLLCIAHRLNTICFYDRVLVMDKGQVAEFDAPLTLFDRTDSIFRSMCDAAKLTREDIVTIRAAANKKDLVHAIIDTSAESKGVDGDE</sequence>
<feature type="transmembrane region" description="Helical" evidence="10">
    <location>
        <begin position="333"/>
        <end position="352"/>
    </location>
</feature>
<dbReference type="InterPro" id="IPR003593">
    <property type="entry name" value="AAA+_ATPase"/>
</dbReference>
<dbReference type="GO" id="GO:0016020">
    <property type="term" value="C:membrane"/>
    <property type="evidence" value="ECO:0007669"/>
    <property type="project" value="UniProtKB-SubCell"/>
</dbReference>
<comment type="subcellular location">
    <subcellularLocation>
        <location evidence="1">Membrane</location>
        <topology evidence="1">Multi-pass membrane protein</topology>
    </subcellularLocation>
</comment>
<dbReference type="FunFam" id="1.20.1560.10:FF:000006">
    <property type="entry name" value="ATP-binding cassette, sub-family C (CFTR/MRP), member 9"/>
    <property type="match status" value="1"/>
</dbReference>
<dbReference type="GO" id="GO:0016887">
    <property type="term" value="F:ATP hydrolysis activity"/>
    <property type="evidence" value="ECO:0007669"/>
    <property type="project" value="InterPro"/>
</dbReference>
<dbReference type="InterPro" id="IPR036640">
    <property type="entry name" value="ABC1_TM_sf"/>
</dbReference>
<feature type="transmembrane region" description="Helical" evidence="10">
    <location>
        <begin position="939"/>
        <end position="960"/>
    </location>
</feature>
<keyword evidence="3" id="KW-0813">Transport</keyword>
<feature type="region of interest" description="Disordered" evidence="9">
    <location>
        <begin position="537"/>
        <end position="646"/>
    </location>
</feature>
<evidence type="ECO:0000256" key="4">
    <source>
        <dbReference type="ARBA" id="ARBA00022692"/>
    </source>
</evidence>
<feature type="transmembrane region" description="Helical" evidence="10">
    <location>
        <begin position="358"/>
        <end position="377"/>
    </location>
</feature>
<feature type="domain" description="ABC transmembrane type-1" evidence="12">
    <location>
        <begin position="207"/>
        <end position="488"/>
    </location>
</feature>
<dbReference type="CDD" id="cd03244">
    <property type="entry name" value="ABCC_MRP_domain2"/>
    <property type="match status" value="1"/>
</dbReference>
<feature type="transmembrane region" description="Helical" evidence="10">
    <location>
        <begin position="980"/>
        <end position="1006"/>
    </location>
</feature>
<dbReference type="InterPro" id="IPR003439">
    <property type="entry name" value="ABC_transporter-like_ATP-bd"/>
</dbReference>
<feature type="compositionally biased region" description="Basic and acidic residues" evidence="9">
    <location>
        <begin position="116"/>
        <end position="130"/>
    </location>
</feature>
<feature type="compositionally biased region" description="Basic and acidic residues" evidence="9">
    <location>
        <begin position="154"/>
        <end position="168"/>
    </location>
</feature>
<dbReference type="GO" id="GO:0140359">
    <property type="term" value="F:ABC-type transporter activity"/>
    <property type="evidence" value="ECO:0007669"/>
    <property type="project" value="InterPro"/>
</dbReference>
<comment type="caution">
    <text evidence="13">The sequence shown here is derived from an EMBL/GenBank/DDBJ whole genome shotgun (WGS) entry which is preliminary data.</text>
</comment>
<evidence type="ECO:0000256" key="5">
    <source>
        <dbReference type="ARBA" id="ARBA00022741"/>
    </source>
</evidence>
<evidence type="ECO:0000259" key="11">
    <source>
        <dbReference type="PROSITE" id="PS50893"/>
    </source>
</evidence>
<keyword evidence="4 10" id="KW-0812">Transmembrane</keyword>
<evidence type="ECO:0000313" key="14">
    <source>
        <dbReference type="Proteomes" id="UP001176517"/>
    </source>
</evidence>
<dbReference type="Pfam" id="PF00005">
    <property type="entry name" value="ABC_tran"/>
    <property type="match status" value="2"/>
</dbReference>
<dbReference type="PANTHER" id="PTHR24223">
    <property type="entry name" value="ATP-BINDING CASSETTE SUB-FAMILY C"/>
    <property type="match status" value="1"/>
</dbReference>
<feature type="compositionally biased region" description="Pro residues" evidence="9">
    <location>
        <begin position="550"/>
        <end position="563"/>
    </location>
</feature>
<dbReference type="InterPro" id="IPR011527">
    <property type="entry name" value="ABC1_TM_dom"/>
</dbReference>
<dbReference type="FunFam" id="3.40.50.300:FF:000997">
    <property type="entry name" value="Multidrug resistance-associated protein 1"/>
    <property type="match status" value="1"/>
</dbReference>
<feature type="domain" description="ABC transporter" evidence="11">
    <location>
        <begin position="650"/>
        <end position="871"/>
    </location>
</feature>
<evidence type="ECO:0000256" key="1">
    <source>
        <dbReference type="ARBA" id="ARBA00004141"/>
    </source>
</evidence>
<protein>
    <recommendedName>
        <fullName evidence="15">Multidrug resistance-associated protein 1</fullName>
    </recommendedName>
</protein>
<dbReference type="FunFam" id="1.20.1560.10:FF:000010">
    <property type="entry name" value="Multidrug resistance-associated ABC transporter"/>
    <property type="match status" value="1"/>
</dbReference>
<dbReference type="PROSITE" id="PS50929">
    <property type="entry name" value="ABC_TM1F"/>
    <property type="match status" value="2"/>
</dbReference>
<evidence type="ECO:0000256" key="3">
    <source>
        <dbReference type="ARBA" id="ARBA00022448"/>
    </source>
</evidence>
<feature type="region of interest" description="Disordered" evidence="9">
    <location>
        <begin position="104"/>
        <end position="168"/>
    </location>
</feature>
<dbReference type="PROSITE" id="PS50893">
    <property type="entry name" value="ABC_TRANSPORTER_2"/>
    <property type="match status" value="2"/>
</dbReference>
<dbReference type="SUPFAM" id="SSF90123">
    <property type="entry name" value="ABC transporter transmembrane region"/>
    <property type="match status" value="2"/>
</dbReference>
<evidence type="ECO:0000256" key="7">
    <source>
        <dbReference type="ARBA" id="ARBA00022989"/>
    </source>
</evidence>
<feature type="transmembrane region" description="Helical" evidence="10">
    <location>
        <begin position="1167"/>
        <end position="1184"/>
    </location>
</feature>
<evidence type="ECO:0000313" key="13">
    <source>
        <dbReference type="EMBL" id="KAK0545258.1"/>
    </source>
</evidence>
<dbReference type="InterPro" id="IPR017871">
    <property type="entry name" value="ABC_transporter-like_CS"/>
</dbReference>
<accession>A0AAN6GKR9</accession>
<evidence type="ECO:0000259" key="12">
    <source>
        <dbReference type="PROSITE" id="PS50929"/>
    </source>
</evidence>
<keyword evidence="7 10" id="KW-1133">Transmembrane helix</keyword>
<dbReference type="Pfam" id="PF00664">
    <property type="entry name" value="ABC_membrane"/>
    <property type="match status" value="2"/>
</dbReference>
<feature type="transmembrane region" description="Helical" evidence="10">
    <location>
        <begin position="441"/>
        <end position="465"/>
    </location>
</feature>
<evidence type="ECO:0000256" key="8">
    <source>
        <dbReference type="ARBA" id="ARBA00023136"/>
    </source>
</evidence>
<keyword evidence="8 10" id="KW-0472">Membrane</keyword>
<dbReference type="PROSITE" id="PS00211">
    <property type="entry name" value="ABC_TRANSPORTER_1"/>
    <property type="match status" value="2"/>
</dbReference>
<feature type="compositionally biased region" description="Basic and acidic residues" evidence="9">
    <location>
        <begin position="577"/>
        <end position="608"/>
    </location>
</feature>
<name>A0AAN6GKR9_9BASI</name>
<comment type="similarity">
    <text evidence="2">Belongs to the ABC transporter superfamily. ABCC family. Conjugate transporter (TC 3.A.1.208) subfamily.</text>
</comment>
<reference evidence="13" key="1">
    <citation type="journal article" date="2023" name="PhytoFront">
        <title>Draft Genome Resources of Seven Strains of Tilletia horrida, Causal Agent of Kernel Smut of Rice.</title>
        <authorList>
            <person name="Khanal S."/>
            <person name="Antony Babu S."/>
            <person name="Zhou X.G."/>
        </authorList>
    </citation>
    <scope>NUCLEOTIDE SEQUENCE</scope>
    <source>
        <strain evidence="13">TX6</strain>
    </source>
</reference>
<dbReference type="PANTHER" id="PTHR24223:SF456">
    <property type="entry name" value="MULTIDRUG RESISTANCE-ASSOCIATED PROTEIN LETHAL(2)03659"/>
    <property type="match status" value="1"/>
</dbReference>
<feature type="domain" description="ABC transporter" evidence="11">
    <location>
        <begin position="1278"/>
        <end position="1545"/>
    </location>
</feature>
<dbReference type="GO" id="GO:0005524">
    <property type="term" value="F:ATP binding"/>
    <property type="evidence" value="ECO:0007669"/>
    <property type="project" value="UniProtKB-KW"/>
</dbReference>
<keyword evidence="14" id="KW-1185">Reference proteome</keyword>
<feature type="compositionally biased region" description="Polar residues" evidence="9">
    <location>
        <begin position="133"/>
        <end position="148"/>
    </location>
</feature>